<name>A0A6H1ZCB5_9ZZZZ</name>
<dbReference type="InterPro" id="IPR036013">
    <property type="entry name" value="Band_7/SPFH_dom_sf"/>
</dbReference>
<dbReference type="PANTHER" id="PTHR14165">
    <property type="entry name" value="MAJOR VAULT PROTEIN"/>
    <property type="match status" value="1"/>
</dbReference>
<dbReference type="GO" id="GO:0005634">
    <property type="term" value="C:nucleus"/>
    <property type="evidence" value="ECO:0007669"/>
    <property type="project" value="TreeGrafter"/>
</dbReference>
<gene>
    <name evidence="2" type="ORF">TM448A00246_0047</name>
</gene>
<dbReference type="PANTHER" id="PTHR14165:SF3">
    <property type="entry name" value="MAJOR VAULT PROTEIN"/>
    <property type="match status" value="1"/>
</dbReference>
<dbReference type="Pfam" id="PF11978">
    <property type="entry name" value="MVP_shoulder"/>
    <property type="match status" value="1"/>
</dbReference>
<dbReference type="InterPro" id="IPR021870">
    <property type="entry name" value="MVP_shoulder"/>
</dbReference>
<organism evidence="2">
    <name type="scientific">viral metagenome</name>
    <dbReference type="NCBI Taxonomy" id="1070528"/>
    <lineage>
        <taxon>unclassified sequences</taxon>
        <taxon>metagenomes</taxon>
        <taxon>organismal metagenomes</taxon>
    </lineage>
</organism>
<sequence>MTEQQQERDLVLAPNEYSYVLDKTKGKIDTYVGPFKTSLAGTDQLVTFDSSKKRFKPSTFPDAISPFSIAPEGWYLILKNPESNKKQPNTGVVNSLPDLDIGRKINMPGPVSIPLWPGQLCKVLRGHNLRSNQYLLVRVYDGIAAEKCRDEAIIKKQDDDDNIPTVEKYTTGQLLIIKGSEVSFYIPPTGIEIVQDENGDYIRSAASLERLEYCVLLDEDGNKQYITGPSVVFPKPTEKFKINKKTNNRVFKAVELNEISGIYIKVIAPYTEDGKEFKVGDELFITGKDQMIYFPRAEHAVIKYGDKDIHYAVAIPAGEARYVLNRITGEISLVNGPKMLLPDPRKEVIVRRILDPKTVKLWYPGNKEALDYNTELSSVSEEETTRYVSDLALKSRSIVPTASPEMDEFARKSKFTKPRTVTLDTKYEGAPKISPWTGYAVMVVDASGSRKVIKGPTTYLIEYDEYLEAMELSTGTPKRDKETINTVYLRTLNNKVSDSILAETKDLCEVNIELSYRVNFEGRSSAWFNVENYVKFLCDHMRSILRSVVKKYTIEEFYENSTEIIRNSILGIPNEKGIRSGKLFSENGMRIYDVEVLDVSMQDEDIEGLLTQNQNDIIVNTLALAKEKRKLEIQKEIENIKIASGILKTKTEIESIRNTSSIYIETFNAEMQKVEDSSLGESRKRDVEKEKQDTLDLVNDKNIERNRKEAEVSIEISKKQLEQQLELLQGNVDAFKTKIESISPGLIESMQVFSNSDLAGKLSESMAPLAMLGGKSVTDVFLQLAQGLGLNEVVSGLDKKLSKAKKV</sequence>
<dbReference type="SUPFAM" id="SSF117892">
    <property type="entry name" value="Band 7/SPFH domain"/>
    <property type="match status" value="1"/>
</dbReference>
<dbReference type="InterPro" id="IPR039059">
    <property type="entry name" value="MVP"/>
</dbReference>
<feature type="domain" description="Major vault protein shoulder" evidence="1">
    <location>
        <begin position="493"/>
        <end position="603"/>
    </location>
</feature>
<dbReference type="AlphaFoldDB" id="A0A6H1ZCB5"/>
<dbReference type="Gene3D" id="2.30.30.570">
    <property type="match status" value="1"/>
</dbReference>
<dbReference type="GO" id="GO:0005737">
    <property type="term" value="C:cytoplasm"/>
    <property type="evidence" value="ECO:0007669"/>
    <property type="project" value="TreeGrafter"/>
</dbReference>
<dbReference type="EMBL" id="MT143992">
    <property type="protein sequence ID" value="QJA45556.1"/>
    <property type="molecule type" value="Genomic_DNA"/>
</dbReference>
<proteinExistence type="predicted"/>
<reference evidence="2" key="1">
    <citation type="submission" date="2020-03" db="EMBL/GenBank/DDBJ databases">
        <title>The deep terrestrial virosphere.</title>
        <authorList>
            <person name="Holmfeldt K."/>
            <person name="Nilsson E."/>
            <person name="Simone D."/>
            <person name="Lopez-Fernandez M."/>
            <person name="Wu X."/>
            <person name="de Brujin I."/>
            <person name="Lundin D."/>
            <person name="Andersson A."/>
            <person name="Bertilsson S."/>
            <person name="Dopson M."/>
        </authorList>
    </citation>
    <scope>NUCLEOTIDE SEQUENCE</scope>
    <source>
        <strain evidence="2">TM448A00246</strain>
    </source>
</reference>
<evidence type="ECO:0000313" key="2">
    <source>
        <dbReference type="EMBL" id="QJA45556.1"/>
    </source>
</evidence>
<accession>A0A6H1ZCB5</accession>
<evidence type="ECO:0000259" key="1">
    <source>
        <dbReference type="Pfam" id="PF11978"/>
    </source>
</evidence>
<dbReference type="Gene3D" id="3.30.479.30">
    <property type="entry name" value="Band 7 domain"/>
    <property type="match status" value="1"/>
</dbReference>
<protein>
    <recommendedName>
        <fullName evidence="1">Major vault protein shoulder domain-containing protein</fullName>
    </recommendedName>
</protein>